<dbReference type="InterPro" id="IPR019734">
    <property type="entry name" value="TPR_rpt"/>
</dbReference>
<gene>
    <name evidence="5" type="ORF">HDA32_003902</name>
</gene>
<evidence type="ECO:0000256" key="1">
    <source>
        <dbReference type="ARBA" id="ARBA00022741"/>
    </source>
</evidence>
<dbReference type="InterPro" id="IPR027417">
    <property type="entry name" value="P-loop_NTPase"/>
</dbReference>
<dbReference type="GO" id="GO:0005737">
    <property type="term" value="C:cytoplasm"/>
    <property type="evidence" value="ECO:0007669"/>
    <property type="project" value="TreeGrafter"/>
</dbReference>
<name>A0A852U0C9_9ACTN</name>
<feature type="domain" description="HTH luxR-type" evidence="4">
    <location>
        <begin position="944"/>
        <end position="1009"/>
    </location>
</feature>
<organism evidence="5 6">
    <name type="scientific">Spinactinospora alkalitolerans</name>
    <dbReference type="NCBI Taxonomy" id="687207"/>
    <lineage>
        <taxon>Bacteria</taxon>
        <taxon>Bacillati</taxon>
        <taxon>Actinomycetota</taxon>
        <taxon>Actinomycetes</taxon>
        <taxon>Streptosporangiales</taxon>
        <taxon>Nocardiopsidaceae</taxon>
        <taxon>Spinactinospora</taxon>
    </lineage>
</organism>
<dbReference type="Pfam" id="PF13191">
    <property type="entry name" value="AAA_16"/>
    <property type="match status" value="1"/>
</dbReference>
<dbReference type="InterPro" id="IPR011990">
    <property type="entry name" value="TPR-like_helical_dom_sf"/>
</dbReference>
<proteinExistence type="predicted"/>
<keyword evidence="2" id="KW-0067">ATP-binding</keyword>
<dbReference type="InterPro" id="IPR000792">
    <property type="entry name" value="Tscrpt_reg_LuxR_C"/>
</dbReference>
<dbReference type="InterPro" id="IPR041664">
    <property type="entry name" value="AAA_16"/>
</dbReference>
<dbReference type="Gene3D" id="1.25.40.10">
    <property type="entry name" value="Tetratricopeptide repeat domain"/>
    <property type="match status" value="2"/>
</dbReference>
<dbReference type="SUPFAM" id="SSF52540">
    <property type="entry name" value="P-loop containing nucleoside triphosphate hydrolases"/>
    <property type="match status" value="1"/>
</dbReference>
<dbReference type="GO" id="GO:0006355">
    <property type="term" value="P:regulation of DNA-templated transcription"/>
    <property type="evidence" value="ECO:0007669"/>
    <property type="project" value="InterPro"/>
</dbReference>
<evidence type="ECO:0000313" key="6">
    <source>
        <dbReference type="Proteomes" id="UP000589036"/>
    </source>
</evidence>
<dbReference type="Gene3D" id="1.10.10.10">
    <property type="entry name" value="Winged helix-like DNA-binding domain superfamily/Winged helix DNA-binding domain"/>
    <property type="match status" value="1"/>
</dbReference>
<dbReference type="PANTHER" id="PTHR16305:SF35">
    <property type="entry name" value="TRANSCRIPTIONAL ACTIVATOR DOMAIN"/>
    <property type="match status" value="1"/>
</dbReference>
<sequence>MTPHGASPVFVGRESQLQALLDHARRARSDAAATMLVGGDAGVGKSRLLSEFAERAPTGRIVVGGCLELGVDGVPFAPFVTVLRQLLRDLGRELFDALALGGEQELARLLPELGQAPEERREARGRLFEQVLRLFTDAAADGGLTVIIEDLHWADPSTRDLLIFLVRNLDTTPVQIVASFRSDDLHRDHPLRRLLPELERLATVERMDLEPLTREEVAEQAAAIRDAALDPDELTVLYERTAGNPLFVESLVGCAEIVGSLVPERPRELLLSSLYRLDDRARFVTRVASVGAVSAARIEHELLAHVAALPEPELDAALHAVVDTNVLRVDGTGYRFRHALLREAVHQELLPGQHARLHLRYAEALETHPGLVPFDRLAAEQAHHFHAAHELPRALSAAWWAAVRAGEALAYAEELRMLERVIELWERVPDAPNLVEGLCLAEVLDRAASAAFDSGVFDRARQLCDAALEELPPQHPATAPDAPDAPEDDSAAERRRELLTLRALVLRRRGRTRIQLADDSGIDDFYTALEIHPAEDWRYGFLLAVLARELMMRGESVPPGGLPTAAPVGREGEAVSAAELAEEALTHSARHGDHCAVGDALITLATVQGNNGDIDTALQTFRRGIAAARTAAEPALEARGMGNLTSMLREQGRHGEALELARRSVERAREASLLRSIGTFSALNLAEVLYEVGHLEEARRSAQQGLSWSPSPLHRSFLNIADGRIALALGDLDAAREAVAGVHRKGAMEFSHLQHSLSAISLAIDVHMALGQDDAALKLALHAADADADITVACGYGWPLVDSMARALCGRHGAAQARTSVRLRERLADLVERFPVHGPIQAALRLTVLARLGDADGASPAASRAAWAEVVEAWAASEFRLAHADALLHEAEANATEDRSAAAAMLRDASAIAKETGAALLKHRVEDLARRLNVSLDASPGAASPALPAGLTPREAEVLRLLARGRTNVQIAGELFISAKTASVHVSNILAKLGVPNRGAAAARARELGVG</sequence>
<evidence type="ECO:0000313" key="5">
    <source>
        <dbReference type="EMBL" id="NYE48782.1"/>
    </source>
</evidence>
<reference evidence="5 6" key="1">
    <citation type="submission" date="2020-07" db="EMBL/GenBank/DDBJ databases">
        <title>Sequencing the genomes of 1000 actinobacteria strains.</title>
        <authorList>
            <person name="Klenk H.-P."/>
        </authorList>
    </citation>
    <scope>NUCLEOTIDE SEQUENCE [LARGE SCALE GENOMIC DNA]</scope>
    <source>
        <strain evidence="5 6">CXB654</strain>
    </source>
</reference>
<dbReference type="GO" id="GO:0003677">
    <property type="term" value="F:DNA binding"/>
    <property type="evidence" value="ECO:0007669"/>
    <property type="project" value="UniProtKB-KW"/>
</dbReference>
<dbReference type="EMBL" id="JACCCC010000001">
    <property type="protein sequence ID" value="NYE48782.1"/>
    <property type="molecule type" value="Genomic_DNA"/>
</dbReference>
<dbReference type="PRINTS" id="PR00038">
    <property type="entry name" value="HTHLUXR"/>
</dbReference>
<dbReference type="Pfam" id="PF00196">
    <property type="entry name" value="GerE"/>
    <property type="match status" value="1"/>
</dbReference>
<keyword evidence="1" id="KW-0547">Nucleotide-binding</keyword>
<dbReference type="InterPro" id="IPR036388">
    <property type="entry name" value="WH-like_DNA-bd_sf"/>
</dbReference>
<dbReference type="SMART" id="SM00421">
    <property type="entry name" value="HTH_LUXR"/>
    <property type="match status" value="1"/>
</dbReference>
<dbReference type="InterPro" id="IPR041617">
    <property type="entry name" value="TPR_MalT"/>
</dbReference>
<keyword evidence="5" id="KW-0238">DNA-binding</keyword>
<dbReference type="SMART" id="SM00028">
    <property type="entry name" value="TPR"/>
    <property type="match status" value="4"/>
</dbReference>
<protein>
    <submittedName>
        <fullName evidence="5">DNA-binding CsgD family transcriptional regulator</fullName>
    </submittedName>
</protein>
<dbReference type="AlphaFoldDB" id="A0A852U0C9"/>
<evidence type="ECO:0000259" key="4">
    <source>
        <dbReference type="PROSITE" id="PS50043"/>
    </source>
</evidence>
<accession>A0A852U0C9</accession>
<dbReference type="Pfam" id="PF17874">
    <property type="entry name" value="TPR_MalT"/>
    <property type="match status" value="1"/>
</dbReference>
<evidence type="ECO:0000256" key="3">
    <source>
        <dbReference type="SAM" id="MobiDB-lite"/>
    </source>
</evidence>
<dbReference type="SUPFAM" id="SSF48452">
    <property type="entry name" value="TPR-like"/>
    <property type="match status" value="1"/>
</dbReference>
<dbReference type="GO" id="GO:0004016">
    <property type="term" value="F:adenylate cyclase activity"/>
    <property type="evidence" value="ECO:0007669"/>
    <property type="project" value="TreeGrafter"/>
</dbReference>
<keyword evidence="6" id="KW-1185">Reference proteome</keyword>
<evidence type="ECO:0000256" key="2">
    <source>
        <dbReference type="ARBA" id="ARBA00022840"/>
    </source>
</evidence>
<dbReference type="PANTHER" id="PTHR16305">
    <property type="entry name" value="TESTICULAR SOLUBLE ADENYLYL CYCLASE"/>
    <property type="match status" value="1"/>
</dbReference>
<feature type="region of interest" description="Disordered" evidence="3">
    <location>
        <begin position="472"/>
        <end position="492"/>
    </location>
</feature>
<comment type="caution">
    <text evidence="5">The sequence shown here is derived from an EMBL/GenBank/DDBJ whole genome shotgun (WGS) entry which is preliminary data.</text>
</comment>
<dbReference type="CDD" id="cd06170">
    <property type="entry name" value="LuxR_C_like"/>
    <property type="match status" value="1"/>
</dbReference>
<dbReference type="PROSITE" id="PS50043">
    <property type="entry name" value="HTH_LUXR_2"/>
    <property type="match status" value="1"/>
</dbReference>
<dbReference type="RefSeq" id="WP_179644553.1">
    <property type="nucleotide sequence ID" value="NZ_BAAAYY010000010.1"/>
</dbReference>
<dbReference type="Proteomes" id="UP000589036">
    <property type="component" value="Unassembled WGS sequence"/>
</dbReference>
<dbReference type="GO" id="GO:0005524">
    <property type="term" value="F:ATP binding"/>
    <property type="evidence" value="ECO:0007669"/>
    <property type="project" value="UniProtKB-KW"/>
</dbReference>
<dbReference type="InterPro" id="IPR016032">
    <property type="entry name" value="Sig_transdc_resp-reg_C-effctor"/>
</dbReference>
<dbReference type="SUPFAM" id="SSF46894">
    <property type="entry name" value="C-terminal effector domain of the bipartite response regulators"/>
    <property type="match status" value="1"/>
</dbReference>